<dbReference type="EMBL" id="BMIB01000002">
    <property type="protein sequence ID" value="GGH65921.1"/>
    <property type="molecule type" value="Genomic_DNA"/>
</dbReference>
<reference evidence="2" key="2">
    <citation type="submission" date="2020-09" db="EMBL/GenBank/DDBJ databases">
        <authorList>
            <person name="Sun Q."/>
            <person name="Zhou Y."/>
        </authorList>
    </citation>
    <scope>NUCLEOTIDE SEQUENCE</scope>
    <source>
        <strain evidence="2">CGMCC 1.15290</strain>
    </source>
</reference>
<evidence type="ECO:0000313" key="3">
    <source>
        <dbReference type="Proteomes" id="UP000627292"/>
    </source>
</evidence>
<name>A0A917IX23_9BACT</name>
<reference evidence="2" key="1">
    <citation type="journal article" date="2014" name="Int. J. Syst. Evol. Microbiol.">
        <title>Complete genome sequence of Corynebacterium casei LMG S-19264T (=DSM 44701T), isolated from a smear-ripened cheese.</title>
        <authorList>
            <consortium name="US DOE Joint Genome Institute (JGI-PGF)"/>
            <person name="Walter F."/>
            <person name="Albersmeier A."/>
            <person name="Kalinowski J."/>
            <person name="Ruckert C."/>
        </authorList>
    </citation>
    <scope>NUCLEOTIDE SEQUENCE</scope>
    <source>
        <strain evidence="2">CGMCC 1.15290</strain>
    </source>
</reference>
<sequence length="41" mass="5159">MQKQLLKKMEEMTLYMIEQERRLKQQEARIQQLEQQLKIKP</sequence>
<dbReference type="RefSeq" id="WP_262891971.1">
    <property type="nucleotide sequence ID" value="NZ_BMIB01000002.1"/>
</dbReference>
<evidence type="ECO:0000313" key="2">
    <source>
        <dbReference type="EMBL" id="GGH65921.1"/>
    </source>
</evidence>
<organism evidence="2 3">
    <name type="scientific">Filimonas zeae</name>
    <dbReference type="NCBI Taxonomy" id="1737353"/>
    <lineage>
        <taxon>Bacteria</taxon>
        <taxon>Pseudomonadati</taxon>
        <taxon>Bacteroidota</taxon>
        <taxon>Chitinophagia</taxon>
        <taxon>Chitinophagales</taxon>
        <taxon>Chitinophagaceae</taxon>
        <taxon>Filimonas</taxon>
    </lineage>
</organism>
<comment type="caution">
    <text evidence="2">The sequence shown here is derived from an EMBL/GenBank/DDBJ whole genome shotgun (WGS) entry which is preliminary data.</text>
</comment>
<feature type="coiled-coil region" evidence="1">
    <location>
        <begin position="9"/>
        <end position="36"/>
    </location>
</feature>
<dbReference type="Proteomes" id="UP000627292">
    <property type="component" value="Unassembled WGS sequence"/>
</dbReference>
<evidence type="ECO:0000256" key="1">
    <source>
        <dbReference type="SAM" id="Coils"/>
    </source>
</evidence>
<proteinExistence type="predicted"/>
<accession>A0A917IX23</accession>
<gene>
    <name evidence="2" type="ORF">GCM10011379_19570</name>
</gene>
<keyword evidence="3" id="KW-1185">Reference proteome</keyword>
<dbReference type="AlphaFoldDB" id="A0A917IX23"/>
<keyword evidence="1" id="KW-0175">Coiled coil</keyword>
<protein>
    <submittedName>
        <fullName evidence="2">Uncharacterized protein</fullName>
    </submittedName>
</protein>